<gene>
    <name evidence="1" type="ORF">NOCA2210145</name>
</gene>
<sequence length="320" mass="33719">MFLTRSSRSRRLSIVAAIAGAATAGIAWPAQAQAPTRIDAEYWGVDCVYALSGGETLFLFGSGTTNGTEGGIGGFVEDANGQSIAEGFTSTFVYGETFYTSLDFENVPFSIHADLTPGPAETMPVMERSGNSWTKGTITQTQVEVHTTTASYGAQELDLSGGSCASEITAFDVLTTDPSATIYRDEDFDSAICAVEGLPDAEVRVTGLLPDGYVEVVLDHGAAGAEKARGEIPLRGGDGTLVTEVVDVFTGVQTATATIEVELERAGPTVRQVEKVDGSVERRTFTPYHEAISVRFSDGRQGNASCFGVATTTHIMIAPE</sequence>
<reference evidence="1" key="1">
    <citation type="submission" date="2015-08" db="EMBL/GenBank/DDBJ databases">
        <authorList>
            <person name="Babu N.S."/>
            <person name="Beckwith C.J."/>
            <person name="Beseler K.G."/>
            <person name="Brison A."/>
            <person name="Carone J.V."/>
            <person name="Caskin T.P."/>
            <person name="Diamond M."/>
            <person name="Durham M.E."/>
            <person name="Foxe J.M."/>
            <person name="Go M."/>
            <person name="Henderson B.A."/>
            <person name="Jones I.B."/>
            <person name="McGettigan J.A."/>
            <person name="Micheletti S.J."/>
            <person name="Nasrallah M.E."/>
            <person name="Ortiz D."/>
            <person name="Piller C.R."/>
            <person name="Privatt S.R."/>
            <person name="Schneider S.L."/>
            <person name="Sharp S."/>
            <person name="Smith T.C."/>
            <person name="Stanton J.D."/>
            <person name="Ullery H.E."/>
            <person name="Wilson R.J."/>
            <person name="Serrano M.G."/>
            <person name="Buck G."/>
            <person name="Lee V."/>
            <person name="Wang Y."/>
            <person name="Carvalho R."/>
            <person name="Voegtly L."/>
            <person name="Shi R."/>
            <person name="Duckworth R."/>
            <person name="Johnson A."/>
            <person name="Loviza R."/>
            <person name="Walstead R."/>
            <person name="Shah Z."/>
            <person name="Kiflezghi M."/>
            <person name="Wade K."/>
            <person name="Ball S.L."/>
            <person name="Bradley K.W."/>
            <person name="Asai D.J."/>
            <person name="Bowman C.A."/>
            <person name="Russell D.A."/>
            <person name="Pope W.H."/>
            <person name="Jacobs-Sera D."/>
            <person name="Hendrix R.W."/>
            <person name="Hatfull G.F."/>
        </authorList>
    </citation>
    <scope>NUCLEOTIDE SEQUENCE</scope>
</reference>
<organism evidence="1">
    <name type="scientific">metagenome</name>
    <dbReference type="NCBI Taxonomy" id="256318"/>
    <lineage>
        <taxon>unclassified sequences</taxon>
        <taxon>metagenomes</taxon>
    </lineage>
</organism>
<dbReference type="AlphaFoldDB" id="A0A2P2BYG4"/>
<proteinExistence type="predicted"/>
<name>A0A2P2BYG4_9ZZZZ</name>
<accession>A0A2P2BYG4</accession>
<evidence type="ECO:0000313" key="1">
    <source>
        <dbReference type="EMBL" id="CUR54795.1"/>
    </source>
</evidence>
<protein>
    <submittedName>
        <fullName evidence="1">Uncharacterized protein</fullName>
    </submittedName>
</protein>
<dbReference type="EMBL" id="CZKA01000014">
    <property type="protein sequence ID" value="CUR54795.1"/>
    <property type="molecule type" value="Genomic_DNA"/>
</dbReference>